<dbReference type="AlphaFoldDB" id="A0A371HMC1"/>
<comment type="caution">
    <text evidence="3">The sequence shown here is derived from an EMBL/GenBank/DDBJ whole genome shotgun (WGS) entry which is preliminary data.</text>
</comment>
<feature type="region of interest" description="Disordered" evidence="1">
    <location>
        <begin position="148"/>
        <end position="179"/>
    </location>
</feature>
<evidence type="ECO:0000313" key="4">
    <source>
        <dbReference type="Proteomes" id="UP000257109"/>
    </source>
</evidence>
<feature type="non-terminal residue" evidence="3">
    <location>
        <position position="1"/>
    </location>
</feature>
<accession>A0A371HMC1</accession>
<protein>
    <recommendedName>
        <fullName evidence="2">Tf2-1-like SH3-like domain-containing protein</fullName>
    </recommendedName>
</protein>
<dbReference type="Pfam" id="PF24626">
    <property type="entry name" value="SH3_Tf2-1"/>
    <property type="match status" value="1"/>
</dbReference>
<dbReference type="EMBL" id="QJKJ01002190">
    <property type="protein sequence ID" value="RDY03874.1"/>
    <property type="molecule type" value="Genomic_DNA"/>
</dbReference>
<reference evidence="3" key="1">
    <citation type="submission" date="2018-05" db="EMBL/GenBank/DDBJ databases">
        <title>Draft genome of Mucuna pruriens seed.</title>
        <authorList>
            <person name="Nnadi N.E."/>
            <person name="Vos R."/>
            <person name="Hasami M.H."/>
            <person name="Devisetty U.K."/>
            <person name="Aguiy J.C."/>
        </authorList>
    </citation>
    <scope>NUCLEOTIDE SEQUENCE [LARGE SCALE GENOMIC DNA]</scope>
    <source>
        <strain evidence="3">JCA_2017</strain>
    </source>
</reference>
<feature type="domain" description="Tf2-1-like SH3-like" evidence="2">
    <location>
        <begin position="3"/>
        <end position="51"/>
    </location>
</feature>
<feature type="compositionally biased region" description="Basic and acidic residues" evidence="1">
    <location>
        <begin position="148"/>
        <end position="162"/>
    </location>
</feature>
<evidence type="ECO:0000259" key="2">
    <source>
        <dbReference type="Pfam" id="PF24626"/>
    </source>
</evidence>
<dbReference type="OrthoDB" id="9046595at2759"/>
<evidence type="ECO:0000256" key="1">
    <source>
        <dbReference type="SAM" id="MobiDB-lite"/>
    </source>
</evidence>
<name>A0A371HMC1_MUCPR</name>
<evidence type="ECO:0000313" key="3">
    <source>
        <dbReference type="EMBL" id="RDY03874.1"/>
    </source>
</evidence>
<gene>
    <name evidence="3" type="ORF">CR513_12492</name>
</gene>
<sequence length="179" mass="20307">MACHSSQNLEKCYFGPFGVRHRIGDISYKFILPSESRIHLVLHIYLLRPYRGLKSPFLEREVTTRASSIFANDLTLLTTKTAQHSHKRQLTRSPIHVPRYGSHASSSTHPQLTHKKFDLHVSGSLAFGKFPITTPCILLIPTPNLEDKVRSDGTRSDSELAHPRRICSARPKREAHTYA</sequence>
<dbReference type="InterPro" id="IPR056924">
    <property type="entry name" value="SH3_Tf2-1"/>
</dbReference>
<proteinExistence type="predicted"/>
<keyword evidence="4" id="KW-1185">Reference proteome</keyword>
<dbReference type="Proteomes" id="UP000257109">
    <property type="component" value="Unassembled WGS sequence"/>
</dbReference>
<organism evidence="3 4">
    <name type="scientific">Mucuna pruriens</name>
    <name type="common">Velvet bean</name>
    <name type="synonym">Dolichos pruriens</name>
    <dbReference type="NCBI Taxonomy" id="157652"/>
    <lineage>
        <taxon>Eukaryota</taxon>
        <taxon>Viridiplantae</taxon>
        <taxon>Streptophyta</taxon>
        <taxon>Embryophyta</taxon>
        <taxon>Tracheophyta</taxon>
        <taxon>Spermatophyta</taxon>
        <taxon>Magnoliopsida</taxon>
        <taxon>eudicotyledons</taxon>
        <taxon>Gunneridae</taxon>
        <taxon>Pentapetalae</taxon>
        <taxon>rosids</taxon>
        <taxon>fabids</taxon>
        <taxon>Fabales</taxon>
        <taxon>Fabaceae</taxon>
        <taxon>Papilionoideae</taxon>
        <taxon>50 kb inversion clade</taxon>
        <taxon>NPAAA clade</taxon>
        <taxon>indigoferoid/millettioid clade</taxon>
        <taxon>Phaseoleae</taxon>
        <taxon>Mucuna</taxon>
    </lineage>
</organism>